<organism evidence="2 3">
    <name type="scientific">Marinobacter pelagius</name>
    <dbReference type="NCBI Taxonomy" id="379482"/>
    <lineage>
        <taxon>Bacteria</taxon>
        <taxon>Pseudomonadati</taxon>
        <taxon>Pseudomonadota</taxon>
        <taxon>Gammaproteobacteria</taxon>
        <taxon>Pseudomonadales</taxon>
        <taxon>Marinobacteraceae</taxon>
        <taxon>Marinobacter</taxon>
    </lineage>
</organism>
<keyword evidence="1" id="KW-0812">Transmembrane</keyword>
<evidence type="ECO:0000313" key="2">
    <source>
        <dbReference type="EMBL" id="RBP21712.1"/>
    </source>
</evidence>
<name>A0A366G483_9GAMM</name>
<sequence>MSWASIITVAASAALGILGWGSPALGWAQGTAILMPVLWASARSRWTAGLVVMAYTTAASRGLIPGIAEFFGTNLAHGLALWLAAGLFTGLAGLACWHRSPAVRVLLLPVMLLALIVPPAGLVGWAHPVTAAGWLFPGSGWLGLVATVGLAMLLAWKRPLIHAAAAFVPLLAVGAMFTAPVEIPSGWSGHNTHFHFGVGSSAQRDPMEEIRRHWSMQSLVATDDTGPVHVLPETVGGTWNSQASAEWQRLLADLPGHTVLMGAYEPTTGNEYNTALVEVTAEGSRIAYRQRTPIPVGMWRPWDDASAVPQWLEQKGTVTVAGQRAAILVCYEALLVWPVLHSIQEQPELLVSIASTWWAPESIHRSQRHAMQSWARLFEIPLVEAYNR</sequence>
<gene>
    <name evidence="2" type="ORF">DET50_1303</name>
</gene>
<keyword evidence="1" id="KW-0472">Membrane</keyword>
<comment type="caution">
    <text evidence="2">The sequence shown here is derived from an EMBL/GenBank/DDBJ whole genome shotgun (WGS) entry which is preliminary data.</text>
</comment>
<dbReference type="InterPro" id="IPR036526">
    <property type="entry name" value="C-N_Hydrolase_sf"/>
</dbReference>
<evidence type="ECO:0000313" key="3">
    <source>
        <dbReference type="Proteomes" id="UP000252995"/>
    </source>
</evidence>
<dbReference type="SUPFAM" id="SSF56317">
    <property type="entry name" value="Carbon-nitrogen hydrolase"/>
    <property type="match status" value="1"/>
</dbReference>
<evidence type="ECO:0008006" key="4">
    <source>
        <dbReference type="Google" id="ProtNLM"/>
    </source>
</evidence>
<dbReference type="Proteomes" id="UP000252995">
    <property type="component" value="Unassembled WGS sequence"/>
</dbReference>
<feature type="transmembrane region" description="Helical" evidence="1">
    <location>
        <begin position="79"/>
        <end position="98"/>
    </location>
</feature>
<evidence type="ECO:0000256" key="1">
    <source>
        <dbReference type="SAM" id="Phobius"/>
    </source>
</evidence>
<proteinExistence type="predicted"/>
<accession>A0A366G483</accession>
<feature type="transmembrane region" description="Helical" evidence="1">
    <location>
        <begin position="163"/>
        <end position="181"/>
    </location>
</feature>
<dbReference type="Gene3D" id="3.60.110.10">
    <property type="entry name" value="Carbon-nitrogen hydrolase"/>
    <property type="match status" value="1"/>
</dbReference>
<protein>
    <recommendedName>
        <fullName evidence="4">Carbon-nitrogen hydrolase</fullName>
    </recommendedName>
</protein>
<feature type="transmembrane region" description="Helical" evidence="1">
    <location>
        <begin position="105"/>
        <end position="126"/>
    </location>
</feature>
<dbReference type="EMBL" id="QNRO01000030">
    <property type="protein sequence ID" value="RBP21712.1"/>
    <property type="molecule type" value="Genomic_DNA"/>
</dbReference>
<feature type="transmembrane region" description="Helical" evidence="1">
    <location>
        <begin position="138"/>
        <end position="156"/>
    </location>
</feature>
<dbReference type="AlphaFoldDB" id="A0A366G483"/>
<keyword evidence="1" id="KW-1133">Transmembrane helix</keyword>
<reference evidence="2 3" key="1">
    <citation type="submission" date="2018-06" db="EMBL/GenBank/DDBJ databases">
        <title>Freshwater and sediment microbial communities from various areas in North America, analyzing microbe dynamics in response to fracking.</title>
        <authorList>
            <person name="Lamendella R."/>
        </authorList>
    </citation>
    <scope>NUCLEOTIDE SEQUENCE [LARGE SCALE GENOMIC DNA]</scope>
    <source>
        <strain evidence="2 3">114J</strain>
    </source>
</reference>
<dbReference type="OrthoDB" id="7058774at2"/>